<dbReference type="AlphaFoldDB" id="A0A233SRS4"/>
<dbReference type="GO" id="GO:0003824">
    <property type="term" value="F:catalytic activity"/>
    <property type="evidence" value="ECO:0007669"/>
    <property type="project" value="InterPro"/>
</dbReference>
<feature type="domain" description="Endonuclease/exonuclease/phosphatase" evidence="1">
    <location>
        <begin position="2"/>
        <end position="213"/>
    </location>
</feature>
<dbReference type="InterPro" id="IPR005135">
    <property type="entry name" value="Endo/exonuclease/phosphatase"/>
</dbReference>
<evidence type="ECO:0000313" key="3">
    <source>
        <dbReference type="Proteomes" id="UP000215483"/>
    </source>
</evidence>
<dbReference type="Proteomes" id="UP000215483">
    <property type="component" value="Unassembled WGS sequence"/>
</dbReference>
<name>A0A233SRS4_STRDA</name>
<dbReference type="InterPro" id="IPR036691">
    <property type="entry name" value="Endo/exonu/phosph_ase_sf"/>
</dbReference>
<dbReference type="EMBL" id="MCGQ01000007">
    <property type="protein sequence ID" value="OXY98348.1"/>
    <property type="molecule type" value="Genomic_DNA"/>
</dbReference>
<evidence type="ECO:0000259" key="1">
    <source>
        <dbReference type="Pfam" id="PF03372"/>
    </source>
</evidence>
<reference evidence="2 3" key="1">
    <citation type="submission" date="2016-07" db="EMBL/GenBank/DDBJ databases">
        <title>Draft genome of Streptomyces diastatochromogenes.</title>
        <authorList>
            <person name="Podduturi R."/>
            <person name="Lukassen M.B."/>
            <person name="Clausen N."/>
            <person name="Nielsen J.L."/>
            <person name="Jorgensen N.O."/>
        </authorList>
    </citation>
    <scope>NUCLEOTIDE SEQUENCE [LARGE SCALE GENOMIC DNA]</scope>
    <source>
        <strain evidence="2 3">DSM 40608</strain>
    </source>
</reference>
<evidence type="ECO:0000313" key="2">
    <source>
        <dbReference type="EMBL" id="OXY98348.1"/>
    </source>
</evidence>
<sequence length="234" mass="25997">MDEVVGLLTDRGVGIAAFQEVGFDDRGRSELLESVRRRTPLRYVASYPLHDSSFFPGRLSGVAVASRFEVRTPRQYMLPNPRLRTRLDGKEIQSHDKGLVSVAVPLWGTTVNVTSLHAVPFYLFGRDPDEAEFKEIWDALAGELGRRATGRLSLVCGDFNTDNRGLVLSSDSLSLNSSFEGRPTYRNKSIDDILHGPGFTFDGAELIDNFSDHRACVATFRVAADVLRTFSEEP</sequence>
<dbReference type="Gene3D" id="3.60.10.10">
    <property type="entry name" value="Endonuclease/exonuclease/phosphatase"/>
    <property type="match status" value="1"/>
</dbReference>
<organism evidence="2 3">
    <name type="scientific">Streptomyces diastatochromogenes</name>
    <dbReference type="NCBI Taxonomy" id="42236"/>
    <lineage>
        <taxon>Bacteria</taxon>
        <taxon>Bacillati</taxon>
        <taxon>Actinomycetota</taxon>
        <taxon>Actinomycetes</taxon>
        <taxon>Kitasatosporales</taxon>
        <taxon>Streptomycetaceae</taxon>
        <taxon>Streptomyces</taxon>
    </lineage>
</organism>
<gene>
    <name evidence="2" type="ORF">BEK98_05680</name>
</gene>
<proteinExistence type="predicted"/>
<comment type="caution">
    <text evidence="2">The sequence shown here is derived from an EMBL/GenBank/DDBJ whole genome shotgun (WGS) entry which is preliminary data.</text>
</comment>
<dbReference type="SUPFAM" id="SSF56219">
    <property type="entry name" value="DNase I-like"/>
    <property type="match status" value="1"/>
</dbReference>
<protein>
    <recommendedName>
        <fullName evidence="1">Endonuclease/exonuclease/phosphatase domain-containing protein</fullName>
    </recommendedName>
</protein>
<keyword evidence="3" id="KW-1185">Reference proteome</keyword>
<accession>A0A233SRS4</accession>
<dbReference type="Pfam" id="PF03372">
    <property type="entry name" value="Exo_endo_phos"/>
    <property type="match status" value="1"/>
</dbReference>